<evidence type="ECO:0000313" key="1">
    <source>
        <dbReference type="EMBL" id="MBC5738792.1"/>
    </source>
</evidence>
<dbReference type="Proteomes" id="UP000607645">
    <property type="component" value="Unassembled WGS sequence"/>
</dbReference>
<dbReference type="EMBL" id="JACOPQ010000023">
    <property type="protein sequence ID" value="MBC5738792.1"/>
    <property type="molecule type" value="Genomic_DNA"/>
</dbReference>
<keyword evidence="2" id="KW-1185">Reference proteome</keyword>
<gene>
    <name evidence="1" type="ORF">H8S62_17420</name>
</gene>
<accession>A0A8J6JP01</accession>
<name>A0A8J6JP01_9FIRM</name>
<sequence>MGKTQHQKDLLAAYKERTVVGGVCALRSAVTGRVFLISAPDPKGQRNRFQFSVSADACMFAALLPDWRAHGGASFTFEVLEELEKKPDQTDRQFRDDLDALTALWRERLAAEGAEFY</sequence>
<reference evidence="1" key="1">
    <citation type="submission" date="2020-08" db="EMBL/GenBank/DDBJ databases">
        <title>Genome public.</title>
        <authorList>
            <person name="Liu C."/>
            <person name="Sun Q."/>
        </authorList>
    </citation>
    <scope>NUCLEOTIDE SEQUENCE</scope>
    <source>
        <strain evidence="1">NSJ-52</strain>
    </source>
</reference>
<evidence type="ECO:0000313" key="2">
    <source>
        <dbReference type="Proteomes" id="UP000607645"/>
    </source>
</evidence>
<protein>
    <submittedName>
        <fullName evidence="1">GIY-YIG nuclease family protein</fullName>
    </submittedName>
</protein>
<comment type="caution">
    <text evidence="1">The sequence shown here is derived from an EMBL/GenBank/DDBJ whole genome shotgun (WGS) entry which is preliminary data.</text>
</comment>
<proteinExistence type="predicted"/>
<dbReference type="RefSeq" id="WP_155149081.1">
    <property type="nucleotide sequence ID" value="NZ_JACOPQ010000023.1"/>
</dbReference>
<dbReference type="AlphaFoldDB" id="A0A8J6JP01"/>
<dbReference type="CDD" id="cd10451">
    <property type="entry name" value="GIY-YIG_LuxR_like"/>
    <property type="match status" value="1"/>
</dbReference>
<organism evidence="1 2">
    <name type="scientific">Lawsonibacter faecis</name>
    <dbReference type="NCBI Taxonomy" id="2763052"/>
    <lineage>
        <taxon>Bacteria</taxon>
        <taxon>Bacillati</taxon>
        <taxon>Bacillota</taxon>
        <taxon>Clostridia</taxon>
        <taxon>Eubacteriales</taxon>
        <taxon>Oscillospiraceae</taxon>
        <taxon>Lawsonibacter</taxon>
    </lineage>
</organism>